<feature type="domain" description="Peptidoglycan recognition protein family" evidence="5">
    <location>
        <begin position="101"/>
        <end position="243"/>
    </location>
</feature>
<keyword evidence="3" id="KW-1133">Transmembrane helix</keyword>
<dbReference type="AlphaFoldDB" id="Q32S43"/>
<protein>
    <submittedName>
        <fullName evidence="6">Peptidoglycan recognition protein 4</fullName>
    </submittedName>
</protein>
<dbReference type="InterPro" id="IPR015510">
    <property type="entry name" value="PGRP"/>
</dbReference>
<organism evidence="6">
    <name type="scientific">Euprymna scolopes</name>
    <name type="common">Hawaiian bobtail squid</name>
    <dbReference type="NCBI Taxonomy" id="6613"/>
    <lineage>
        <taxon>Eukaryota</taxon>
        <taxon>Metazoa</taxon>
        <taxon>Spiralia</taxon>
        <taxon>Lophotrochozoa</taxon>
        <taxon>Mollusca</taxon>
        <taxon>Cephalopoda</taxon>
        <taxon>Coleoidea</taxon>
        <taxon>Decapodiformes</taxon>
        <taxon>Sepiida</taxon>
        <taxon>Sepiolidae</taxon>
        <taxon>Sepiolinae</taxon>
        <taxon>Euprymna</taxon>
    </lineage>
</organism>
<evidence type="ECO:0000259" key="5">
    <source>
        <dbReference type="SMART" id="SM00701"/>
    </source>
</evidence>
<evidence type="ECO:0000256" key="1">
    <source>
        <dbReference type="ARBA" id="ARBA00007553"/>
    </source>
</evidence>
<accession>Q32S43</accession>
<keyword evidence="2" id="KW-0391">Immunity</keyword>
<evidence type="ECO:0000256" key="3">
    <source>
        <dbReference type="SAM" id="Phobius"/>
    </source>
</evidence>
<dbReference type="PANTHER" id="PTHR11022:SF41">
    <property type="entry name" value="PEPTIDOGLYCAN-RECOGNITION PROTEIN LC-RELATED"/>
    <property type="match status" value="1"/>
</dbReference>
<dbReference type="GO" id="GO:0008745">
    <property type="term" value="F:N-acetylmuramoyl-L-alanine amidase activity"/>
    <property type="evidence" value="ECO:0007669"/>
    <property type="project" value="InterPro"/>
</dbReference>
<feature type="domain" description="N-acetylmuramoyl-L-alanine amidase" evidence="4">
    <location>
        <begin position="113"/>
        <end position="249"/>
    </location>
</feature>
<dbReference type="EMBL" id="AY956814">
    <property type="protein sequence ID" value="AAY27976.1"/>
    <property type="molecule type" value="mRNA"/>
</dbReference>
<feature type="transmembrane region" description="Helical" evidence="3">
    <location>
        <begin position="6"/>
        <end position="25"/>
    </location>
</feature>
<dbReference type="FunFam" id="3.40.80.10:FF:000001">
    <property type="entry name" value="Peptidoglycan recognition protein 1"/>
    <property type="match status" value="1"/>
</dbReference>
<reference evidence="6" key="1">
    <citation type="journal article" date="2005" name="Appl. Environ. Microbiol.">
        <title>Identifying components of the NF-kappaB pathway in the beneficial Euprymna scolopes-Vibrio fischeri light organ symbiosis.</title>
        <authorList>
            <person name="Goodson M.S."/>
            <person name="Kojadinovic M."/>
            <person name="Troll J.V."/>
            <person name="Scheetz T.E."/>
            <person name="Casavant T.L."/>
            <person name="Soares M.B."/>
            <person name="McFall-Ngai M.J."/>
        </authorList>
    </citation>
    <scope>NUCLEOTIDE SEQUENCE</scope>
</reference>
<dbReference type="Pfam" id="PF01510">
    <property type="entry name" value="Amidase_2"/>
    <property type="match status" value="1"/>
</dbReference>
<dbReference type="Gene3D" id="3.40.80.10">
    <property type="entry name" value="Peptidoglycan recognition protein-like"/>
    <property type="match status" value="1"/>
</dbReference>
<evidence type="ECO:0000259" key="4">
    <source>
        <dbReference type="SMART" id="SM00644"/>
    </source>
</evidence>
<keyword evidence="3" id="KW-0472">Membrane</keyword>
<sequence length="270" mass="31077">MPILLIIILITVAVIFFLVGVVVYCKSWDHYLVRRNCHIEPGMYKIYLERLRWSYVLLCLVLLIILIIVVFSVAIEQTIMQNSSTSRLASPPKLRFNCSNVCFVDRAEWLAAAPKETQIMRTPVSMVFVHHTAMAHCFHFQNCSHEVKQVQDHHMIQYKWSDIGYNFIIGEDGRVYEGRGWDRVGAHTRGFNDKSVSMTMIGEYSKRLPNEKALSALKNIIACGVDMGKVKEDYKLYGHRDASNTISPGDKLYALIKTWPHFDHNKPLND</sequence>
<feature type="transmembrane region" description="Helical" evidence="3">
    <location>
        <begin position="53"/>
        <end position="75"/>
    </location>
</feature>
<dbReference type="GO" id="GO:0009253">
    <property type="term" value="P:peptidoglycan catabolic process"/>
    <property type="evidence" value="ECO:0007669"/>
    <property type="project" value="InterPro"/>
</dbReference>
<proteinExistence type="evidence at transcript level"/>
<dbReference type="InterPro" id="IPR036505">
    <property type="entry name" value="Amidase/PGRP_sf"/>
</dbReference>
<dbReference type="InterPro" id="IPR006619">
    <property type="entry name" value="PGRP_domain_met/bac"/>
</dbReference>
<keyword evidence="3" id="KW-0812">Transmembrane</keyword>
<dbReference type="CDD" id="cd06583">
    <property type="entry name" value="PGRP"/>
    <property type="match status" value="1"/>
</dbReference>
<comment type="similarity">
    <text evidence="1">Belongs to the N-acetylmuramoyl-L-alanine amidase 2 family.</text>
</comment>
<name>Q32S43_EUPSC</name>
<evidence type="ECO:0000256" key="2">
    <source>
        <dbReference type="ARBA" id="ARBA00022859"/>
    </source>
</evidence>
<dbReference type="SMART" id="SM00644">
    <property type="entry name" value="Ami_2"/>
    <property type="match status" value="1"/>
</dbReference>
<dbReference type="GO" id="GO:0002376">
    <property type="term" value="P:immune system process"/>
    <property type="evidence" value="ECO:0007669"/>
    <property type="project" value="UniProtKB-KW"/>
</dbReference>
<evidence type="ECO:0000313" key="6">
    <source>
        <dbReference type="EMBL" id="AAY27976.1"/>
    </source>
</evidence>
<dbReference type="SMR" id="Q32S43"/>
<gene>
    <name evidence="6" type="primary">PGRP4</name>
</gene>
<dbReference type="GO" id="GO:0008270">
    <property type="term" value="F:zinc ion binding"/>
    <property type="evidence" value="ECO:0007669"/>
    <property type="project" value="InterPro"/>
</dbReference>
<dbReference type="InterPro" id="IPR002502">
    <property type="entry name" value="Amidase_domain"/>
</dbReference>
<dbReference type="SUPFAM" id="SSF55846">
    <property type="entry name" value="N-acetylmuramoyl-L-alanine amidase-like"/>
    <property type="match status" value="1"/>
</dbReference>
<dbReference type="PANTHER" id="PTHR11022">
    <property type="entry name" value="PEPTIDOGLYCAN RECOGNITION PROTEIN"/>
    <property type="match status" value="1"/>
</dbReference>
<dbReference type="SMART" id="SM00701">
    <property type="entry name" value="PGRP"/>
    <property type="match status" value="1"/>
</dbReference>